<name>A0A5B7INW3_PORTR</name>
<feature type="compositionally biased region" description="Basic and acidic residues" evidence="1">
    <location>
        <begin position="24"/>
        <end position="34"/>
    </location>
</feature>
<feature type="region of interest" description="Disordered" evidence="1">
    <location>
        <begin position="59"/>
        <end position="81"/>
    </location>
</feature>
<dbReference type="EMBL" id="VSRR010058378">
    <property type="protein sequence ID" value="MPC81914.1"/>
    <property type="molecule type" value="Genomic_DNA"/>
</dbReference>
<reference evidence="2 3" key="1">
    <citation type="submission" date="2019-05" db="EMBL/GenBank/DDBJ databases">
        <title>Another draft genome of Portunus trituberculatus and its Hox gene families provides insights of decapod evolution.</title>
        <authorList>
            <person name="Jeong J.-H."/>
            <person name="Song I."/>
            <person name="Kim S."/>
            <person name="Choi T."/>
            <person name="Kim D."/>
            <person name="Ryu S."/>
            <person name="Kim W."/>
        </authorList>
    </citation>
    <scope>NUCLEOTIDE SEQUENCE [LARGE SCALE GENOMIC DNA]</scope>
    <source>
        <tissue evidence="2">Muscle</tissue>
    </source>
</reference>
<comment type="caution">
    <text evidence="2">The sequence shown here is derived from an EMBL/GenBank/DDBJ whole genome shotgun (WGS) entry which is preliminary data.</text>
</comment>
<gene>
    <name evidence="2" type="ORF">E2C01_076553</name>
</gene>
<dbReference type="Proteomes" id="UP000324222">
    <property type="component" value="Unassembled WGS sequence"/>
</dbReference>
<dbReference type="AlphaFoldDB" id="A0A5B7INW3"/>
<protein>
    <submittedName>
        <fullName evidence="2">Uncharacterized protein</fullName>
    </submittedName>
</protein>
<evidence type="ECO:0000313" key="2">
    <source>
        <dbReference type="EMBL" id="MPC81914.1"/>
    </source>
</evidence>
<evidence type="ECO:0000313" key="3">
    <source>
        <dbReference type="Proteomes" id="UP000324222"/>
    </source>
</evidence>
<feature type="region of interest" description="Disordered" evidence="1">
    <location>
        <begin position="1"/>
        <end position="34"/>
    </location>
</feature>
<sequence>MEENAAGSTPLTQTPPEQDPAGDSEERKKKRTEGCDTRNAKYITCIDYRCTMSNQKMLETDTTQQNETKEKAGSTHTEHFN</sequence>
<proteinExistence type="predicted"/>
<feature type="compositionally biased region" description="Basic and acidic residues" evidence="1">
    <location>
        <begin position="67"/>
        <end position="81"/>
    </location>
</feature>
<keyword evidence="3" id="KW-1185">Reference proteome</keyword>
<evidence type="ECO:0000256" key="1">
    <source>
        <dbReference type="SAM" id="MobiDB-lite"/>
    </source>
</evidence>
<accession>A0A5B7INW3</accession>
<organism evidence="2 3">
    <name type="scientific">Portunus trituberculatus</name>
    <name type="common">Swimming crab</name>
    <name type="synonym">Neptunus trituberculatus</name>
    <dbReference type="NCBI Taxonomy" id="210409"/>
    <lineage>
        <taxon>Eukaryota</taxon>
        <taxon>Metazoa</taxon>
        <taxon>Ecdysozoa</taxon>
        <taxon>Arthropoda</taxon>
        <taxon>Crustacea</taxon>
        <taxon>Multicrustacea</taxon>
        <taxon>Malacostraca</taxon>
        <taxon>Eumalacostraca</taxon>
        <taxon>Eucarida</taxon>
        <taxon>Decapoda</taxon>
        <taxon>Pleocyemata</taxon>
        <taxon>Brachyura</taxon>
        <taxon>Eubrachyura</taxon>
        <taxon>Portunoidea</taxon>
        <taxon>Portunidae</taxon>
        <taxon>Portuninae</taxon>
        <taxon>Portunus</taxon>
    </lineage>
</organism>
<feature type="compositionally biased region" description="Polar residues" evidence="1">
    <location>
        <begin position="1"/>
        <end position="16"/>
    </location>
</feature>